<accession>A0ABS1JMA3</accession>
<gene>
    <name evidence="2" type="ORF">JI746_09610</name>
</gene>
<comment type="caution">
    <text evidence="2">The sequence shown here is derived from an EMBL/GenBank/DDBJ whole genome shotgun (WGS) entry which is preliminary data.</text>
</comment>
<reference evidence="2 3" key="1">
    <citation type="journal article" date="2017" name="Int. J. Syst. Evol. Microbiol.">
        <title>Ramlibacter alkalitolerans sp. nov., alkali-tolerant bacterium isolated from soil of ginseng.</title>
        <authorList>
            <person name="Lee D.H."/>
            <person name="Cha C.J."/>
        </authorList>
    </citation>
    <scope>NUCLEOTIDE SEQUENCE [LARGE SCALE GENOMIC DNA]</scope>
    <source>
        <strain evidence="2 3">KACC 19305</strain>
    </source>
</reference>
<dbReference type="Proteomes" id="UP000622707">
    <property type="component" value="Unassembled WGS sequence"/>
</dbReference>
<proteinExistence type="predicted"/>
<dbReference type="EMBL" id="JAEQND010000005">
    <property type="protein sequence ID" value="MBL0425367.1"/>
    <property type="molecule type" value="Genomic_DNA"/>
</dbReference>
<dbReference type="InterPro" id="IPR000182">
    <property type="entry name" value="GNAT_dom"/>
</dbReference>
<protein>
    <submittedName>
        <fullName evidence="2">GNAT family N-acetyltransferase</fullName>
    </submittedName>
</protein>
<evidence type="ECO:0000259" key="1">
    <source>
        <dbReference type="PROSITE" id="PS51186"/>
    </source>
</evidence>
<dbReference type="Pfam" id="PF13302">
    <property type="entry name" value="Acetyltransf_3"/>
    <property type="match status" value="1"/>
</dbReference>
<dbReference type="PROSITE" id="PS51186">
    <property type="entry name" value="GNAT"/>
    <property type="match status" value="1"/>
</dbReference>
<feature type="domain" description="N-acetyltransferase" evidence="1">
    <location>
        <begin position="12"/>
        <end position="169"/>
    </location>
</feature>
<dbReference type="RefSeq" id="WP_201688917.1">
    <property type="nucleotide sequence ID" value="NZ_JAEQND010000005.1"/>
</dbReference>
<name>A0ABS1JMA3_9BURK</name>
<dbReference type="Gene3D" id="3.40.630.30">
    <property type="match status" value="1"/>
</dbReference>
<dbReference type="PANTHER" id="PTHR43328">
    <property type="entry name" value="ACETYLTRANSFERASE-RELATED"/>
    <property type="match status" value="1"/>
</dbReference>
<evidence type="ECO:0000313" key="3">
    <source>
        <dbReference type="Proteomes" id="UP000622707"/>
    </source>
</evidence>
<organism evidence="2 3">
    <name type="scientific">Ramlibacter alkalitolerans</name>
    <dbReference type="NCBI Taxonomy" id="2039631"/>
    <lineage>
        <taxon>Bacteria</taxon>
        <taxon>Pseudomonadati</taxon>
        <taxon>Pseudomonadota</taxon>
        <taxon>Betaproteobacteria</taxon>
        <taxon>Burkholderiales</taxon>
        <taxon>Comamonadaceae</taxon>
        <taxon>Ramlibacter</taxon>
    </lineage>
</organism>
<dbReference type="InterPro" id="IPR016181">
    <property type="entry name" value="Acyl_CoA_acyltransferase"/>
</dbReference>
<sequence length="191" mass="21030">MSVHLTTDLAGCVLRPWRAADRDDLIREANNRKVWRNMTHTFPHPYTERDADLWLAIAADPGASIQLAIDFEGRAVGGIGVIAGEGIFAQTAQFGYWLGEAHWGRGIASAAARALVDRLARERLFARLEAQVFQWNPASMRVLEKAGFEREAVLRCAASKDGYLIDTILYGRVIGRSQRPPNESALKAAAG</sequence>
<dbReference type="PANTHER" id="PTHR43328:SF1">
    <property type="entry name" value="N-ACETYLTRANSFERASE DOMAIN-CONTAINING PROTEIN"/>
    <property type="match status" value="1"/>
</dbReference>
<dbReference type="SUPFAM" id="SSF55729">
    <property type="entry name" value="Acyl-CoA N-acyltransferases (Nat)"/>
    <property type="match status" value="1"/>
</dbReference>
<keyword evidence="3" id="KW-1185">Reference proteome</keyword>
<evidence type="ECO:0000313" key="2">
    <source>
        <dbReference type="EMBL" id="MBL0425367.1"/>
    </source>
</evidence>